<dbReference type="EMBL" id="FOOX01000027">
    <property type="protein sequence ID" value="SFH36390.1"/>
    <property type="molecule type" value="Genomic_DNA"/>
</dbReference>
<evidence type="ECO:0000313" key="2">
    <source>
        <dbReference type="Proteomes" id="UP000199337"/>
    </source>
</evidence>
<dbReference type="AlphaFoldDB" id="A0A1I2ZFA3"/>
<protein>
    <submittedName>
        <fullName evidence="1">Uncharacterized protein</fullName>
    </submittedName>
</protein>
<dbReference type="Proteomes" id="UP000199337">
    <property type="component" value="Unassembled WGS sequence"/>
</dbReference>
<accession>A0A1I2ZFA3</accession>
<dbReference type="RefSeq" id="WP_092475720.1">
    <property type="nucleotide sequence ID" value="NZ_FOOX01000027.1"/>
</dbReference>
<sequence length="152" mass="17525">MPKLRESFSKLPRDVRDALISYYGSPEKVIKYLSNLHESFSQLSIDVQDALVRYYGSPEKVIEYFVARFRTYATEVMDSIGKRNNKLGPNDPIIGVNVATGRIHFNYLDEFNNFPWDDYNPRPGSHMEALKLFKAINNENEDSDKVELGRAV</sequence>
<gene>
    <name evidence="1" type="ORF">SAMN05660649_04910</name>
</gene>
<dbReference type="OrthoDB" id="9854252at2"/>
<dbReference type="STRING" id="341036.SAMN05660649_04910"/>
<organism evidence="1 2">
    <name type="scientific">Desulfotruncus arcticus DSM 17038</name>
    <dbReference type="NCBI Taxonomy" id="1121424"/>
    <lineage>
        <taxon>Bacteria</taxon>
        <taxon>Bacillati</taxon>
        <taxon>Bacillota</taxon>
        <taxon>Clostridia</taxon>
        <taxon>Eubacteriales</taxon>
        <taxon>Desulfallaceae</taxon>
        <taxon>Desulfotruncus</taxon>
    </lineage>
</organism>
<evidence type="ECO:0000313" key="1">
    <source>
        <dbReference type="EMBL" id="SFH36390.1"/>
    </source>
</evidence>
<keyword evidence="2" id="KW-1185">Reference proteome</keyword>
<name>A0A1I2ZFA3_9FIRM</name>
<reference evidence="2" key="1">
    <citation type="submission" date="2016-10" db="EMBL/GenBank/DDBJ databases">
        <authorList>
            <person name="Varghese N."/>
            <person name="Submissions S."/>
        </authorList>
    </citation>
    <scope>NUCLEOTIDE SEQUENCE [LARGE SCALE GENOMIC DNA]</scope>
    <source>
        <strain evidence="2">DSM 17038</strain>
    </source>
</reference>
<proteinExistence type="predicted"/>